<protein>
    <submittedName>
        <fullName evidence="1">Uncharacterized protein</fullName>
    </submittedName>
</protein>
<evidence type="ECO:0000313" key="2">
    <source>
        <dbReference type="Proteomes" id="UP001528673"/>
    </source>
</evidence>
<gene>
    <name evidence="1" type="ORF">PSQ40_04720</name>
</gene>
<dbReference type="EMBL" id="JAQSIP010000002">
    <property type="protein sequence ID" value="MDD0837868.1"/>
    <property type="molecule type" value="Genomic_DNA"/>
</dbReference>
<proteinExistence type="predicted"/>
<dbReference type="RefSeq" id="WP_273949173.1">
    <property type="nucleotide sequence ID" value="NZ_JAQSIP010000002.1"/>
</dbReference>
<name>A0ABT5MVM5_9BURK</name>
<organism evidence="1 2">
    <name type="scientific">Curvibacter cyanobacteriorum</name>
    <dbReference type="NCBI Taxonomy" id="3026422"/>
    <lineage>
        <taxon>Bacteria</taxon>
        <taxon>Pseudomonadati</taxon>
        <taxon>Pseudomonadota</taxon>
        <taxon>Betaproteobacteria</taxon>
        <taxon>Burkholderiales</taxon>
        <taxon>Comamonadaceae</taxon>
        <taxon>Curvibacter</taxon>
    </lineage>
</organism>
<sequence>MVEGLDQLIQAVKSLKSAAPDEYCAFWWQTWATCMTKAEWSGWVQAVGSVAAIYASAKMVKRADQQERRRVAEAEEQERKNAVVTAAQLASAGLLALSRARIIAKTENHDKTLGALCSIEATVTTMKSINFSLFTKYTDLEPLLRGLALLSASVELGAKWAAKMSHLPNAGHLFFVISEPLDMELGEVVIVLRERAGLPPLQRDSDIVKEV</sequence>
<keyword evidence="2" id="KW-1185">Reference proteome</keyword>
<reference evidence="1 2" key="1">
    <citation type="submission" date="2023-02" db="EMBL/GenBank/DDBJ databases">
        <title>Bacterial whole genomic sequence of Curvibacter sp. HBC61.</title>
        <authorList>
            <person name="Le V."/>
            <person name="Ko S.-R."/>
            <person name="Ahn C.-Y."/>
            <person name="Oh H.-M."/>
        </authorList>
    </citation>
    <scope>NUCLEOTIDE SEQUENCE [LARGE SCALE GENOMIC DNA]</scope>
    <source>
        <strain evidence="1 2">HBC61</strain>
    </source>
</reference>
<dbReference type="Proteomes" id="UP001528673">
    <property type="component" value="Unassembled WGS sequence"/>
</dbReference>
<comment type="caution">
    <text evidence="1">The sequence shown here is derived from an EMBL/GenBank/DDBJ whole genome shotgun (WGS) entry which is preliminary data.</text>
</comment>
<accession>A0ABT5MVM5</accession>
<evidence type="ECO:0000313" key="1">
    <source>
        <dbReference type="EMBL" id="MDD0837868.1"/>
    </source>
</evidence>